<keyword evidence="4" id="KW-1185">Reference proteome</keyword>
<dbReference type="InterPro" id="IPR055469">
    <property type="entry name" value="DUF7041"/>
</dbReference>
<proteinExistence type="predicted"/>
<dbReference type="Proteomes" id="UP000030764">
    <property type="component" value="Unassembled WGS sequence"/>
</dbReference>
<evidence type="ECO:0000256" key="1">
    <source>
        <dbReference type="SAM" id="MobiDB-lite"/>
    </source>
</evidence>
<evidence type="ECO:0000313" key="3">
    <source>
        <dbReference type="EMBL" id="KFD54693.1"/>
    </source>
</evidence>
<evidence type="ECO:0000259" key="2">
    <source>
        <dbReference type="Pfam" id="PF23055"/>
    </source>
</evidence>
<feature type="domain" description="DUF7041" evidence="2">
    <location>
        <begin position="31"/>
        <end position="113"/>
    </location>
</feature>
<sequence length="247" mass="27883">MEALAKNPEASASHSPTQEEPELAANALIKLPPFWAKDAHLWFVRIEAQFRRSRITSDEAKFDHVVAGLEPDIAAEVRDILVDPPPIRKYDALKQAIITRLTDSANKRLQQMLHKEELGDRTPSQFWRHLQALADSSISENILRALWLQRLPLHIQSIVAGHDSNFTIQQLLSIADRVAEVSQPDLMSVTSSTEALTNVAQQVEALSRRLSELELHHRAARFSPSHAHSNFLRTCCAHVNWKTSTLF</sequence>
<name>A0A085MBU7_9BILA</name>
<dbReference type="PANTHER" id="PTHR33327:SF3">
    <property type="entry name" value="RNA-DIRECTED DNA POLYMERASE"/>
    <property type="match status" value="1"/>
</dbReference>
<feature type="region of interest" description="Disordered" evidence="1">
    <location>
        <begin position="1"/>
        <end position="20"/>
    </location>
</feature>
<protein>
    <recommendedName>
        <fullName evidence="2">DUF7041 domain-containing protein</fullName>
    </recommendedName>
</protein>
<dbReference type="AlphaFoldDB" id="A0A085MBU7"/>
<gene>
    <name evidence="3" type="ORF">M513_04393</name>
</gene>
<accession>A0A085MBU7</accession>
<dbReference type="PANTHER" id="PTHR33327">
    <property type="entry name" value="ENDONUCLEASE"/>
    <property type="match status" value="1"/>
</dbReference>
<dbReference type="EMBL" id="KL363205">
    <property type="protein sequence ID" value="KFD54693.1"/>
    <property type="molecule type" value="Genomic_DNA"/>
</dbReference>
<reference evidence="3 4" key="1">
    <citation type="journal article" date="2014" name="Nat. Genet.">
        <title>Genome and transcriptome of the porcine whipworm Trichuris suis.</title>
        <authorList>
            <person name="Jex A.R."/>
            <person name="Nejsum P."/>
            <person name="Schwarz E.M."/>
            <person name="Hu L."/>
            <person name="Young N.D."/>
            <person name="Hall R.S."/>
            <person name="Korhonen P.K."/>
            <person name="Liao S."/>
            <person name="Thamsborg S."/>
            <person name="Xia J."/>
            <person name="Xu P."/>
            <person name="Wang S."/>
            <person name="Scheerlinck J.P."/>
            <person name="Hofmann A."/>
            <person name="Sternberg P.W."/>
            <person name="Wang J."/>
            <person name="Gasser R.B."/>
        </authorList>
    </citation>
    <scope>NUCLEOTIDE SEQUENCE [LARGE SCALE GENOMIC DNA]</scope>
    <source>
        <strain evidence="3">DCEP-RM93M</strain>
    </source>
</reference>
<organism evidence="3 4">
    <name type="scientific">Trichuris suis</name>
    <name type="common">pig whipworm</name>
    <dbReference type="NCBI Taxonomy" id="68888"/>
    <lineage>
        <taxon>Eukaryota</taxon>
        <taxon>Metazoa</taxon>
        <taxon>Ecdysozoa</taxon>
        <taxon>Nematoda</taxon>
        <taxon>Enoplea</taxon>
        <taxon>Dorylaimia</taxon>
        <taxon>Trichinellida</taxon>
        <taxon>Trichuridae</taxon>
        <taxon>Trichuris</taxon>
    </lineage>
</organism>
<evidence type="ECO:0000313" key="4">
    <source>
        <dbReference type="Proteomes" id="UP000030764"/>
    </source>
</evidence>
<dbReference type="Pfam" id="PF23055">
    <property type="entry name" value="DUF7041"/>
    <property type="match status" value="1"/>
</dbReference>